<dbReference type="Proteomes" id="UP000000740">
    <property type="component" value="Chromosome 1"/>
</dbReference>
<keyword evidence="1" id="KW-0472">Membrane</keyword>
<accession>B9LPJ4</accession>
<evidence type="ECO:0000313" key="2">
    <source>
        <dbReference type="EMBL" id="ACM57282.1"/>
    </source>
</evidence>
<proteinExistence type="predicted"/>
<keyword evidence="1" id="KW-0812">Transmembrane</keyword>
<organism evidence="2 3">
    <name type="scientific">Halorubrum lacusprofundi (strain ATCC 49239 / DSM 5036 / JCM 8891 / ACAM 34)</name>
    <dbReference type="NCBI Taxonomy" id="416348"/>
    <lineage>
        <taxon>Archaea</taxon>
        <taxon>Methanobacteriati</taxon>
        <taxon>Methanobacteriota</taxon>
        <taxon>Stenosarchaea group</taxon>
        <taxon>Halobacteria</taxon>
        <taxon>Halobacteriales</taxon>
        <taxon>Haloferacaceae</taxon>
        <taxon>Halorubrum</taxon>
    </lineage>
</organism>
<dbReference type="HOGENOM" id="CLU_1451377_0_0_2"/>
<dbReference type="eggNOG" id="arCOG11367">
    <property type="taxonomic scope" value="Archaea"/>
</dbReference>
<feature type="transmembrane region" description="Helical" evidence="1">
    <location>
        <begin position="132"/>
        <end position="150"/>
    </location>
</feature>
<feature type="transmembrane region" description="Helical" evidence="1">
    <location>
        <begin position="82"/>
        <end position="101"/>
    </location>
</feature>
<feature type="transmembrane region" description="Helical" evidence="1">
    <location>
        <begin position="107"/>
        <end position="125"/>
    </location>
</feature>
<protein>
    <submittedName>
        <fullName evidence="2">Uncharacterized protein</fullName>
    </submittedName>
</protein>
<feature type="transmembrane region" description="Helical" evidence="1">
    <location>
        <begin position="6"/>
        <end position="24"/>
    </location>
</feature>
<dbReference type="KEGG" id="hla:Hlac_1697"/>
<evidence type="ECO:0000313" key="3">
    <source>
        <dbReference type="Proteomes" id="UP000000740"/>
    </source>
</evidence>
<gene>
    <name evidence="2" type="ordered locus">Hlac_1697</name>
</gene>
<sequence length="186" mass="19978">MGIVALADSAVSVHVAGLMLWGLFREGFDTFRFRVLLYLACSGAASARSRHNGFDDALSVFPMTDTGSAPLFRVDEVGSWGALYWLGLLCSVGIAGINLYVWTLTGMPHFLAVAGSFVFGVGLFFTRFWSPAVYLVGVVHVIALGVVWVLGGRAFLVLGAVNGIFSVGLLAVALWLFFAEYRTADD</sequence>
<feature type="transmembrane region" description="Helical" evidence="1">
    <location>
        <begin position="156"/>
        <end position="178"/>
    </location>
</feature>
<reference evidence="2 3" key="1">
    <citation type="journal article" date="2016" name="Stand. Genomic Sci.">
        <title>Complete genome sequence of the Antarctic Halorubrum lacusprofundi type strain ACAM 34.</title>
        <authorList>
            <person name="Anderson I.J."/>
            <person name="DasSarma P."/>
            <person name="Lucas S."/>
            <person name="Copeland A."/>
            <person name="Lapidus A."/>
            <person name="Del Rio T.G."/>
            <person name="Tice H."/>
            <person name="Dalin E."/>
            <person name="Bruce D.C."/>
            <person name="Goodwin L."/>
            <person name="Pitluck S."/>
            <person name="Sims D."/>
            <person name="Brettin T.S."/>
            <person name="Detter J.C."/>
            <person name="Han C.S."/>
            <person name="Larimer F."/>
            <person name="Hauser L."/>
            <person name="Land M."/>
            <person name="Ivanova N."/>
            <person name="Richardson P."/>
            <person name="Cavicchioli R."/>
            <person name="DasSarma S."/>
            <person name="Woese C.R."/>
            <person name="Kyrpides N.C."/>
        </authorList>
    </citation>
    <scope>NUCLEOTIDE SEQUENCE [LARGE SCALE GENOMIC DNA]</scope>
    <source>
        <strain evidence="3">ATCC 49239 / DSM 5036 / JCM 8891 / ACAM 34</strain>
    </source>
</reference>
<evidence type="ECO:0000256" key="1">
    <source>
        <dbReference type="SAM" id="Phobius"/>
    </source>
</evidence>
<keyword evidence="1" id="KW-1133">Transmembrane helix</keyword>
<keyword evidence="3" id="KW-1185">Reference proteome</keyword>
<dbReference type="EMBL" id="CP001365">
    <property type="protein sequence ID" value="ACM57282.1"/>
    <property type="molecule type" value="Genomic_DNA"/>
</dbReference>
<name>B9LPJ4_HALLT</name>
<dbReference type="AlphaFoldDB" id="B9LPJ4"/>